<sequence length="250" mass="28154">MAVKPSDTGGYKQSQQPVFILHSYPFKETSLVVEMFSHDLGRVAAVAKGARRPLSAMRGMLQSFQQLAGTWSGKNELKTLHALEWMTGLTLLKGDALMCGFYMNELLLRLLPRDDPHARLFEYYAQTIQLLSTLQHDAGNAPLAEIMRRFELKMLQELGYAVPLTHDEHGEIIHADETYRFEADYGACAPSATKHGVVIQGATLLEMARGNYNSVTTQSQSKQLMRYLLQHYLGDKPLHTRQLLVDLQGF</sequence>
<comment type="function">
    <text evidence="7">Involved in DNA repair and RecF pathway recombination.</text>
</comment>
<reference evidence="10" key="1">
    <citation type="journal article" date="2019" name="ISME J.">
        <title>Evolution in action: habitat transition from sediment to the pelagial leads to genome streamlining in Methylophilaceae.</title>
        <authorList>
            <person name="Salcher M."/>
            <person name="Schaefle D."/>
            <person name="Kaspar M."/>
            <person name="Neuenschwander S.M."/>
            <person name="Ghai R."/>
        </authorList>
    </citation>
    <scope>NUCLEOTIDE SEQUENCE [LARGE SCALE GENOMIC DNA]</scope>
    <source>
        <strain evidence="10">MMS-M-51</strain>
    </source>
</reference>
<dbReference type="RefSeq" id="WP_140004049.1">
    <property type="nucleotide sequence ID" value="NZ_CP040946.1"/>
</dbReference>
<dbReference type="OrthoDB" id="9804792at2"/>
<gene>
    <name evidence="7 9" type="primary">recO</name>
    <name evidence="9" type="ORF">FIU01_09405</name>
</gene>
<protein>
    <recommendedName>
        <fullName evidence="2 7">DNA repair protein RecO</fullName>
    </recommendedName>
    <alternativeName>
        <fullName evidence="6 7">Recombination protein O</fullName>
    </alternativeName>
</protein>
<evidence type="ECO:0000256" key="2">
    <source>
        <dbReference type="ARBA" id="ARBA00021310"/>
    </source>
</evidence>
<evidence type="ECO:0000256" key="6">
    <source>
        <dbReference type="ARBA" id="ARBA00033409"/>
    </source>
</evidence>
<dbReference type="Pfam" id="PF02565">
    <property type="entry name" value="RecO_C"/>
    <property type="match status" value="1"/>
</dbReference>
<dbReference type="PANTHER" id="PTHR33991:SF1">
    <property type="entry name" value="DNA REPAIR PROTEIN RECO"/>
    <property type="match status" value="1"/>
</dbReference>
<dbReference type="HAMAP" id="MF_00201">
    <property type="entry name" value="RecO"/>
    <property type="match status" value="1"/>
</dbReference>
<dbReference type="Gene3D" id="2.40.50.140">
    <property type="entry name" value="Nucleic acid-binding proteins"/>
    <property type="match status" value="1"/>
</dbReference>
<dbReference type="AlphaFoldDB" id="A0A5B8CU00"/>
<evidence type="ECO:0000313" key="10">
    <source>
        <dbReference type="Proteomes" id="UP000311008"/>
    </source>
</evidence>
<dbReference type="NCBIfam" id="TIGR00613">
    <property type="entry name" value="reco"/>
    <property type="match status" value="1"/>
</dbReference>
<dbReference type="Proteomes" id="UP000311008">
    <property type="component" value="Chromosome"/>
</dbReference>
<evidence type="ECO:0000256" key="5">
    <source>
        <dbReference type="ARBA" id="ARBA00023204"/>
    </source>
</evidence>
<keyword evidence="3 7" id="KW-0227">DNA damage</keyword>
<dbReference type="Pfam" id="PF11967">
    <property type="entry name" value="RecO_N"/>
    <property type="match status" value="1"/>
</dbReference>
<keyword evidence="5 7" id="KW-0234">DNA repair</keyword>
<evidence type="ECO:0000256" key="7">
    <source>
        <dbReference type="HAMAP-Rule" id="MF_00201"/>
    </source>
</evidence>
<dbReference type="InterPro" id="IPR037278">
    <property type="entry name" value="ARFGAP/RecO"/>
</dbReference>
<evidence type="ECO:0000259" key="8">
    <source>
        <dbReference type="Pfam" id="PF11967"/>
    </source>
</evidence>
<proteinExistence type="inferred from homology"/>
<keyword evidence="4 7" id="KW-0233">DNA recombination</keyword>
<feature type="domain" description="DNA replication/recombination mediator RecO N-terminal" evidence="8">
    <location>
        <begin position="15"/>
        <end position="86"/>
    </location>
</feature>
<evidence type="ECO:0000256" key="4">
    <source>
        <dbReference type="ARBA" id="ARBA00023172"/>
    </source>
</evidence>
<evidence type="ECO:0000313" key="9">
    <source>
        <dbReference type="EMBL" id="QDC44719.1"/>
    </source>
</evidence>
<dbReference type="InterPro" id="IPR003717">
    <property type="entry name" value="RecO"/>
</dbReference>
<name>A0A5B8CU00_9PROT</name>
<keyword evidence="10" id="KW-1185">Reference proteome</keyword>
<dbReference type="InterPro" id="IPR042242">
    <property type="entry name" value="RecO_C"/>
</dbReference>
<dbReference type="InterPro" id="IPR012340">
    <property type="entry name" value="NA-bd_OB-fold"/>
</dbReference>
<organism evidence="9 10">
    <name type="scientific">Methylophilus medardicus</name>
    <dbReference type="NCBI Taxonomy" id="2588534"/>
    <lineage>
        <taxon>Bacteria</taxon>
        <taxon>Pseudomonadati</taxon>
        <taxon>Pseudomonadota</taxon>
        <taxon>Betaproteobacteria</taxon>
        <taxon>Nitrosomonadales</taxon>
        <taxon>Methylophilaceae</taxon>
        <taxon>Methylophilus</taxon>
    </lineage>
</organism>
<comment type="similarity">
    <text evidence="1 7">Belongs to the RecO family.</text>
</comment>
<dbReference type="GO" id="GO:0043590">
    <property type="term" value="C:bacterial nucleoid"/>
    <property type="evidence" value="ECO:0007669"/>
    <property type="project" value="TreeGrafter"/>
</dbReference>
<dbReference type="SUPFAM" id="SSF50249">
    <property type="entry name" value="Nucleic acid-binding proteins"/>
    <property type="match status" value="1"/>
</dbReference>
<dbReference type="GO" id="GO:0006302">
    <property type="term" value="P:double-strand break repair"/>
    <property type="evidence" value="ECO:0007669"/>
    <property type="project" value="TreeGrafter"/>
</dbReference>
<dbReference type="InterPro" id="IPR022572">
    <property type="entry name" value="DNA_rep/recomb_RecO_N"/>
</dbReference>
<evidence type="ECO:0000256" key="3">
    <source>
        <dbReference type="ARBA" id="ARBA00022763"/>
    </source>
</evidence>
<evidence type="ECO:0000256" key="1">
    <source>
        <dbReference type="ARBA" id="ARBA00007452"/>
    </source>
</evidence>
<accession>A0A5B8CU00</accession>
<dbReference type="PANTHER" id="PTHR33991">
    <property type="entry name" value="DNA REPAIR PROTEIN RECO"/>
    <property type="match status" value="1"/>
</dbReference>
<dbReference type="Gene3D" id="1.20.1440.120">
    <property type="entry name" value="Recombination protein O, C-terminal domain"/>
    <property type="match status" value="1"/>
</dbReference>
<dbReference type="KEGG" id="mmec:FIU01_09405"/>
<dbReference type="SUPFAM" id="SSF57863">
    <property type="entry name" value="ArfGap/RecO-like zinc finger"/>
    <property type="match status" value="1"/>
</dbReference>
<dbReference type="EMBL" id="CP040946">
    <property type="protein sequence ID" value="QDC44719.1"/>
    <property type="molecule type" value="Genomic_DNA"/>
</dbReference>
<dbReference type="GO" id="GO:0006310">
    <property type="term" value="P:DNA recombination"/>
    <property type="evidence" value="ECO:0007669"/>
    <property type="project" value="UniProtKB-UniRule"/>
</dbReference>